<comment type="caution">
    <text evidence="1">The sequence shown here is derived from an EMBL/GenBank/DDBJ whole genome shotgun (WGS) entry which is preliminary data.</text>
</comment>
<sequence length="93" mass="10702">MGKREECRNCGAKLKHDKTSDQYDPEYCSGLCRKGDGAEPYIKSPEEQAMVVEVTRKARPASLEDYKKNVPSKYARRFEPEKLNWSKNVMNEG</sequence>
<dbReference type="AlphaFoldDB" id="A0A0F9CJ80"/>
<accession>A0A0F9CJ80</accession>
<name>A0A0F9CJ80_9ZZZZ</name>
<dbReference type="EMBL" id="LAZR01046345">
    <property type="protein sequence ID" value="KKK96751.1"/>
    <property type="molecule type" value="Genomic_DNA"/>
</dbReference>
<feature type="non-terminal residue" evidence="1">
    <location>
        <position position="93"/>
    </location>
</feature>
<reference evidence="1" key="1">
    <citation type="journal article" date="2015" name="Nature">
        <title>Complex archaea that bridge the gap between prokaryotes and eukaryotes.</title>
        <authorList>
            <person name="Spang A."/>
            <person name="Saw J.H."/>
            <person name="Jorgensen S.L."/>
            <person name="Zaremba-Niedzwiedzka K."/>
            <person name="Martijn J."/>
            <person name="Lind A.E."/>
            <person name="van Eijk R."/>
            <person name="Schleper C."/>
            <person name="Guy L."/>
            <person name="Ettema T.J."/>
        </authorList>
    </citation>
    <scope>NUCLEOTIDE SEQUENCE</scope>
</reference>
<proteinExistence type="predicted"/>
<protein>
    <submittedName>
        <fullName evidence="1">Uncharacterized protein</fullName>
    </submittedName>
</protein>
<organism evidence="1">
    <name type="scientific">marine sediment metagenome</name>
    <dbReference type="NCBI Taxonomy" id="412755"/>
    <lineage>
        <taxon>unclassified sequences</taxon>
        <taxon>metagenomes</taxon>
        <taxon>ecological metagenomes</taxon>
    </lineage>
</organism>
<gene>
    <name evidence="1" type="ORF">LCGC14_2659610</name>
</gene>
<evidence type="ECO:0000313" key="1">
    <source>
        <dbReference type="EMBL" id="KKK96751.1"/>
    </source>
</evidence>